<keyword evidence="4" id="KW-1185">Reference proteome</keyword>
<evidence type="ECO:0000256" key="1">
    <source>
        <dbReference type="SAM" id="MobiDB-lite"/>
    </source>
</evidence>
<feature type="region of interest" description="Disordered" evidence="1">
    <location>
        <begin position="131"/>
        <end position="150"/>
    </location>
</feature>
<dbReference type="InterPro" id="IPR050358">
    <property type="entry name" value="RSE1/DDB1/CFT1"/>
</dbReference>
<reference evidence="3" key="1">
    <citation type="submission" date="2022-10" db="EMBL/GenBank/DDBJ databases">
        <title>Tapping the CABI collections for fungal endophytes: first genome assemblies for Collariella, Neodidymelliopsis, Ascochyta clinopodiicola, Didymella pomorum, Didymosphaeria variabile, Neocosmospora piperis and Neocucurbitaria cava.</title>
        <authorList>
            <person name="Hill R."/>
        </authorList>
    </citation>
    <scope>NUCLEOTIDE SEQUENCE</scope>
    <source>
        <strain evidence="3">IMI 356814</strain>
    </source>
</reference>
<protein>
    <recommendedName>
        <fullName evidence="2">RSE1/DDB1/CPSF1 first beta-propeller domain-containing protein</fullName>
    </recommendedName>
</protein>
<dbReference type="PANTHER" id="PTHR10644">
    <property type="entry name" value="DNA REPAIR/RNA PROCESSING CPSF FAMILY"/>
    <property type="match status" value="1"/>
</dbReference>
<dbReference type="Gene3D" id="2.130.10.10">
    <property type="entry name" value="YVTN repeat-like/Quinoprotein amine dehydrogenase"/>
    <property type="match status" value="3"/>
</dbReference>
<accession>A0A9W8Y018</accession>
<name>A0A9W8Y018_9PLEO</name>
<dbReference type="Proteomes" id="UP001140560">
    <property type="component" value="Unassembled WGS sequence"/>
</dbReference>
<evidence type="ECO:0000313" key="3">
    <source>
        <dbReference type="EMBL" id="KAJ4364385.1"/>
    </source>
</evidence>
<proteinExistence type="predicted"/>
<evidence type="ECO:0000259" key="2">
    <source>
        <dbReference type="Pfam" id="PF10433"/>
    </source>
</evidence>
<evidence type="ECO:0000313" key="4">
    <source>
        <dbReference type="Proteomes" id="UP001140560"/>
    </source>
</evidence>
<comment type="caution">
    <text evidence="3">The sequence shown here is derived from an EMBL/GenBank/DDBJ whole genome shotgun (WGS) entry which is preliminary data.</text>
</comment>
<sequence length="1398" mass="156506">MEHQVQGLVLINNEWVSRPHDVYQIMARDRETDTVMVEPATKPAVQVPQLGILSRTIFASPMCKWILPANVRHRDLTDIALIGEDSVQLKEIRDYGHVRQVATKTDFRGRILAAGVFGDLREIPITKNVGSPLPKNQGLHRGRRSMTGDEEHHLPPEVIVLTLTSRTLLFLWARNTQTDTVSFSHKSIKLPAGSSRFDRFGTFLAIDPKRRAMAVAAHEGRFILYKTKTMETWRKEIREGKETIPIEDERILSVEGRIMHMEFLSSGSGQDNFHVVLLFMIADRGKTKITCFDWDSRQDLGTASVRTERVLIESVRLRAPINPSILLPLQPGHSTQKPRWVGWSRAPRNPEFAKEAFYIAREDGRIMYAERGPASTVDINEAGVWPYRIDTAFACLSIDSSEFAQLYPDVLIAGGAGNDGLLCKVGAWPAEYSYSLEYPGTNRFSFVESIPNWTPLTDFSVTKVTGVRTPYERERAAIFVANGTDPHGEISELRHGLHAFVDDSFSGMQGCTGLWVIDYGSQTVAGSGKRAKEHYATFAITMPLETLLVKIIRTPPENRGQLSGAWEDWHWSKIQIPNEGNNVMCDEETLSACPWSEHVSIQVQRDEARSLSRPGLNQIDSVSFNNSLLLAASRPTFPFIATAFREDGKVYLDIIHISQDGSLVQAENTRHQLTNDPTCIELLDIHGTPHVFLSTFDSTILLLRIDDRGAPSLVLEESLEHVAVDGFRMLCESAVILSSMQQQVLVCATRTGYLLSADLAIAKDGMSLLPKYNWLATNNTTDNQRLSWQCVKMGSTSAQIRRSQTDASVAFVSCGPEFCRVRCPRVHQSGLEIDSIWFSTRANPGYLQSPVTAMYQLPFFTDPDSPGRNLGGFLFAVAGDELLFSQLDSDIRWTGHDVSSPAQNDSRAVPRKIHTGSKPSNVMYMQSLRRMVVSTIEAKEERPPPNGYRILESKLQLLNTHDDKPLDEANLKPEEGEALPNRFLAAEYNLKDADFRVYTIVEWPFVDHQGKKYCLIIVGTGINTGLGKVMGRRLIFNAGRNGSKLQLQKESSYDNPVYCVAMWNNESTVSVIGKTLSLDFFDSQAGRWFKRGTKELPSPGIHVTVERPFVYVSTLQHSHICYKVVESDQEDRYDFEQIFTDSRERSCTHHLTLDLPHTAGEGKDTIVLLTDKNNASVSALYHPPEPTVRNASDTLFEAYLPRTIVRLQRGDIRPPWRRPCPAIPGILLDNILGACSDGTIYNLSLLNQPSLHLLRLIQNLIEAKSARDLSFQASMVNPRSGDIFDVLMNGAGGSQDDGKITARSVDPRIAERGDVGKRLGHVDGDMLVRWLDEGGDLAALVREGTERKDVQALFLELEGVDNEERGVLVDEDEDADARFERVAKEVRKWLGEVIMPVL</sequence>
<organism evidence="3 4">
    <name type="scientific">Neocucurbitaria cava</name>
    <dbReference type="NCBI Taxonomy" id="798079"/>
    <lineage>
        <taxon>Eukaryota</taxon>
        <taxon>Fungi</taxon>
        <taxon>Dikarya</taxon>
        <taxon>Ascomycota</taxon>
        <taxon>Pezizomycotina</taxon>
        <taxon>Dothideomycetes</taxon>
        <taxon>Pleosporomycetidae</taxon>
        <taxon>Pleosporales</taxon>
        <taxon>Pleosporineae</taxon>
        <taxon>Cucurbitariaceae</taxon>
        <taxon>Neocucurbitaria</taxon>
    </lineage>
</organism>
<feature type="domain" description="RSE1/DDB1/CPSF1 first beta-propeller" evidence="2">
    <location>
        <begin position="64"/>
        <end position="329"/>
    </location>
</feature>
<dbReference type="Pfam" id="PF10433">
    <property type="entry name" value="Beta-prop_RSE1_1st"/>
    <property type="match status" value="1"/>
</dbReference>
<dbReference type="EMBL" id="JAPEUY010000017">
    <property type="protein sequence ID" value="KAJ4364385.1"/>
    <property type="molecule type" value="Genomic_DNA"/>
</dbReference>
<dbReference type="OrthoDB" id="20774at2759"/>
<dbReference type="InterPro" id="IPR018846">
    <property type="entry name" value="Beta-prop_RSE1/DDB1/CPSF1_1st"/>
</dbReference>
<dbReference type="InterPro" id="IPR015943">
    <property type="entry name" value="WD40/YVTN_repeat-like_dom_sf"/>
</dbReference>
<gene>
    <name evidence="3" type="ORF">N0V83_008978</name>
</gene>